<reference evidence="1" key="1">
    <citation type="submission" date="2023-09" db="EMBL/GenBank/DDBJ databases">
        <title>Vallitalea sediminicola and Vallitalea maricola sp. nov., anaerobic bacteria isolated from marine sediment.</title>
        <authorList>
            <person name="Hirano S."/>
            <person name="Maeda A."/>
            <person name="Terahara T."/>
            <person name="Mori K."/>
            <person name="Hamada M."/>
            <person name="Matsumoto R."/>
            <person name="Kobayashi T."/>
        </authorList>
    </citation>
    <scope>NUCLEOTIDE SEQUENCE</scope>
    <source>
        <strain evidence="1">AN17-2</strain>
    </source>
</reference>
<comment type="caution">
    <text evidence="1">The sequence shown here is derived from an EMBL/GenBank/DDBJ whole genome shotgun (WGS) entry which is preliminary data.</text>
</comment>
<keyword evidence="2" id="KW-1185">Reference proteome</keyword>
<name>A0ACB5UGY9_9FIRM</name>
<evidence type="ECO:0000313" key="2">
    <source>
        <dbReference type="Proteomes" id="UP001374599"/>
    </source>
</evidence>
<sequence>MVLAYVQKTIAEIIGVEKPKEIGLEFSFVEDKRMNEDEFFSMLEDLEEEMQIDLVDYAWKFETVKQLVDYINRHK</sequence>
<evidence type="ECO:0000313" key="1">
    <source>
        <dbReference type="EMBL" id="GMQ62132.1"/>
    </source>
</evidence>
<proteinExistence type="predicted"/>
<dbReference type="Proteomes" id="UP001374599">
    <property type="component" value="Unassembled WGS sequence"/>
</dbReference>
<protein>
    <submittedName>
        <fullName evidence="1">Uncharacterized protein</fullName>
    </submittedName>
</protein>
<organism evidence="1 2">
    <name type="scientific">Vallitalea maricola</name>
    <dbReference type="NCBI Taxonomy" id="3074433"/>
    <lineage>
        <taxon>Bacteria</taxon>
        <taxon>Bacillati</taxon>
        <taxon>Bacillota</taxon>
        <taxon>Clostridia</taxon>
        <taxon>Lachnospirales</taxon>
        <taxon>Vallitaleaceae</taxon>
        <taxon>Vallitalea</taxon>
    </lineage>
</organism>
<gene>
    <name evidence="1" type="ORF">AN2V17_13630</name>
</gene>
<accession>A0ACB5UGY9</accession>
<dbReference type="EMBL" id="BTPU01000020">
    <property type="protein sequence ID" value="GMQ62132.1"/>
    <property type="molecule type" value="Genomic_DNA"/>
</dbReference>